<dbReference type="EMBL" id="JAAOLE020000001">
    <property type="protein sequence ID" value="NVI41564.1"/>
    <property type="molecule type" value="Genomic_DNA"/>
</dbReference>
<proteinExistence type="predicted"/>
<sequence>MHSVIQTRSHSILVLYDPNALATEFVRQHLMAIQRHSRHDVAYAAATFDCKADFPLELFDALVIHFSVRMPFETMSPSFVELVSRFSGPKVLLIQDEYDMPRKACALIRKLGVDTIFTTVPKPFVEKFYPPDELPNVRFRSCLTGYVPDELPFELATPLAERRLWLAYRGRRLPIWYGQLGFEKSTIAQRMKAECAARNVPHDIEWEEDKRVNGSAWFTFMTDTRAMLGTESGANIMDAWGDIRSGVLAMAKEQPDLSDDELYRRVVAPHENNVSMGQMSPKIFEAIGLKTGLVLFEGSYSNVIKPDEHYIPLRKDYRNLDDVLKRLADVPSLQKMVDRAYHDVILGGAYGYHRFVSDIDEAIEQASTLGPPRERRPTFALVRIDAQQQSWSAVTPHLPLTAPIELRSPPPPPRLLTGRARDLWLLVPEKVRTPLSALLGPSARRIKARYRQ</sequence>
<dbReference type="EMBL" id="CP147711">
    <property type="protein sequence ID" value="WXC79904.1"/>
    <property type="molecule type" value="Genomic_DNA"/>
</dbReference>
<dbReference type="AlphaFoldDB" id="A0A973ZYZ5"/>
<dbReference type="RefSeq" id="WP_166212607.1">
    <property type="nucleotide sequence ID" value="NZ_CP088285.1"/>
</dbReference>
<evidence type="ECO:0000313" key="2">
    <source>
        <dbReference type="EMBL" id="WXC79904.1"/>
    </source>
</evidence>
<protein>
    <submittedName>
        <fullName evidence="1">Uncharacterized protein</fullName>
    </submittedName>
</protein>
<evidence type="ECO:0000313" key="1">
    <source>
        <dbReference type="EMBL" id="NVI41564.1"/>
    </source>
</evidence>
<accession>A0A973ZYZ5</accession>
<reference evidence="2" key="3">
    <citation type="submission" date="2024-03" db="EMBL/GenBank/DDBJ databases">
        <authorList>
            <person name="Bromfield E.S.P."/>
            <person name="Cloutier S."/>
        </authorList>
    </citation>
    <scope>NUCLEOTIDE SEQUENCE</scope>
    <source>
        <strain evidence="2">5S5</strain>
    </source>
</reference>
<evidence type="ECO:0000313" key="3">
    <source>
        <dbReference type="Proteomes" id="UP001432046"/>
    </source>
</evidence>
<dbReference type="Proteomes" id="UP001432046">
    <property type="component" value="Chromosome"/>
</dbReference>
<reference evidence="2" key="2">
    <citation type="journal article" date="2021" name="Int. J. Syst. Evol. Microbiol.">
        <title>Bradyrhizobium septentrionale sp. nov. (sv. septentrionale) and Bradyrhizobium quebecense sp. nov. (sv. septentrionale) associated with legumes native to Canada possess rearranged symbiosis genes and numerous insertion sequences.</title>
        <authorList>
            <person name="Bromfield E.S.P."/>
            <person name="Cloutier S."/>
        </authorList>
    </citation>
    <scope>NUCLEOTIDE SEQUENCE</scope>
    <source>
        <strain evidence="2">5S5</strain>
    </source>
</reference>
<keyword evidence="3" id="KW-1185">Reference proteome</keyword>
<reference evidence="1" key="1">
    <citation type="submission" date="2020-06" db="EMBL/GenBank/DDBJ databases">
        <title>Whole Genome Sequence of Bradyrhizobium sp. Strain 1S1.</title>
        <authorList>
            <person name="Bromfield E.S.P."/>
            <person name="Cloutier S."/>
        </authorList>
    </citation>
    <scope>NUCLEOTIDE SEQUENCE [LARGE SCALE GENOMIC DNA]</scope>
    <source>
        <strain evidence="1">1S1</strain>
    </source>
</reference>
<gene>
    <name evidence="1" type="ORF">HAP48_000275</name>
    <name evidence="2" type="ORF">WDK88_43405</name>
</gene>
<organism evidence="1">
    <name type="scientific">Bradyrhizobium septentrionale</name>
    <dbReference type="NCBI Taxonomy" id="1404411"/>
    <lineage>
        <taxon>Bacteria</taxon>
        <taxon>Pseudomonadati</taxon>
        <taxon>Pseudomonadota</taxon>
        <taxon>Alphaproteobacteria</taxon>
        <taxon>Hyphomicrobiales</taxon>
        <taxon>Nitrobacteraceae</taxon>
        <taxon>Bradyrhizobium</taxon>
    </lineage>
</organism>
<name>A0A973ZYZ5_9BRAD</name>